<dbReference type="Gene3D" id="3.40.50.720">
    <property type="entry name" value="NAD(P)-binding Rossmann-like Domain"/>
    <property type="match status" value="1"/>
</dbReference>
<keyword evidence="4" id="KW-1185">Reference proteome</keyword>
<dbReference type="GO" id="GO:0016740">
    <property type="term" value="F:transferase activity"/>
    <property type="evidence" value="ECO:0007669"/>
    <property type="project" value="UniProtKB-KW"/>
</dbReference>
<dbReference type="EMBL" id="BSFQ01000012">
    <property type="protein sequence ID" value="GLL12067.1"/>
    <property type="molecule type" value="Genomic_DNA"/>
</dbReference>
<comment type="caution">
    <text evidence="3">The sequence shown here is derived from an EMBL/GenBank/DDBJ whole genome shotgun (WGS) entry which is preliminary data.</text>
</comment>
<accession>A0A9W6L359</accession>
<keyword evidence="3" id="KW-0808">Transferase</keyword>
<evidence type="ECO:0000313" key="4">
    <source>
        <dbReference type="Proteomes" id="UP001143463"/>
    </source>
</evidence>
<proteinExistence type="predicted"/>
<feature type="domain" description="C-methyltransferase" evidence="2">
    <location>
        <begin position="206"/>
        <end position="358"/>
    </location>
</feature>
<name>A0A9W6L359_9PSEU</name>
<gene>
    <name evidence="3" type="ORF">GCM10017577_32080</name>
</gene>
<dbReference type="Pfam" id="PF08421">
    <property type="entry name" value="Methyltransf_13"/>
    <property type="match status" value="1"/>
</dbReference>
<dbReference type="Gene3D" id="6.20.50.110">
    <property type="entry name" value="Methyltransferase, zinc-binding domain"/>
    <property type="match status" value="1"/>
</dbReference>
<feature type="domain" description="Methyltransferase putative zinc binding" evidence="1">
    <location>
        <begin position="3"/>
        <end position="55"/>
    </location>
</feature>
<dbReference type="InterPro" id="IPR038576">
    <property type="entry name" value="Methyltransf_Zn-bd_dom_put_sf"/>
</dbReference>
<dbReference type="InterPro" id="IPR029063">
    <property type="entry name" value="SAM-dependent_MTases_sf"/>
</dbReference>
<reference evidence="3" key="2">
    <citation type="submission" date="2023-01" db="EMBL/GenBank/DDBJ databases">
        <authorList>
            <person name="Sun Q."/>
            <person name="Evtushenko L."/>
        </authorList>
    </citation>
    <scope>NUCLEOTIDE SEQUENCE</scope>
    <source>
        <strain evidence="3">VKM Ac-1069</strain>
    </source>
</reference>
<protein>
    <submittedName>
        <fullName evidence="3">Transferase</fullName>
    </submittedName>
</protein>
<organism evidence="3 4">
    <name type="scientific">Pseudonocardia halophobica</name>
    <dbReference type="NCBI Taxonomy" id="29401"/>
    <lineage>
        <taxon>Bacteria</taxon>
        <taxon>Bacillati</taxon>
        <taxon>Actinomycetota</taxon>
        <taxon>Actinomycetes</taxon>
        <taxon>Pseudonocardiales</taxon>
        <taxon>Pseudonocardiaceae</taxon>
        <taxon>Pseudonocardia</taxon>
    </lineage>
</organism>
<reference evidence="3" key="1">
    <citation type="journal article" date="2014" name="Int. J. Syst. Evol. Microbiol.">
        <title>Complete genome sequence of Corynebacterium casei LMG S-19264T (=DSM 44701T), isolated from a smear-ripened cheese.</title>
        <authorList>
            <consortium name="US DOE Joint Genome Institute (JGI-PGF)"/>
            <person name="Walter F."/>
            <person name="Albersmeier A."/>
            <person name="Kalinowski J."/>
            <person name="Ruckert C."/>
        </authorList>
    </citation>
    <scope>NUCLEOTIDE SEQUENCE</scope>
    <source>
        <strain evidence="3">VKM Ac-1069</strain>
    </source>
</reference>
<dbReference type="Pfam" id="PF13489">
    <property type="entry name" value="Methyltransf_23"/>
    <property type="match status" value="1"/>
</dbReference>
<evidence type="ECO:0000259" key="1">
    <source>
        <dbReference type="Pfam" id="PF08421"/>
    </source>
</evidence>
<dbReference type="Proteomes" id="UP001143463">
    <property type="component" value="Unassembled WGS sequence"/>
</dbReference>
<dbReference type="Gene3D" id="3.40.50.150">
    <property type="entry name" value="Vaccinia Virus protein VP39"/>
    <property type="match status" value="1"/>
</dbReference>
<dbReference type="Pfam" id="PF08484">
    <property type="entry name" value="Methyltransf_14"/>
    <property type="match status" value="1"/>
</dbReference>
<dbReference type="InterPro" id="IPR013691">
    <property type="entry name" value="MeTrfase_14"/>
</dbReference>
<dbReference type="InterPro" id="IPR013630">
    <property type="entry name" value="Methyltransf_Zn-bd_dom_put"/>
</dbReference>
<dbReference type="AlphaFoldDB" id="A0A9W6L359"/>
<evidence type="ECO:0000259" key="2">
    <source>
        <dbReference type="Pfam" id="PF08484"/>
    </source>
</evidence>
<sequence length="363" mass="39068">MNCRFCRHTTGEVILDAGRQPASDSFPLVSDPGPDVLHPLSLWLCGNCRLAQLVEDSTTAEEPRGQEPEALARQAEEAVGALSTAGFLTGARLMREFGSPHGGRWEDLLRGHGLQVAAAGEPADVVIDNIGMMHEPDQAAALRRRVESLAPDGTLFFQYHSFATILHRGQWNALRHGHFAYYSTSALIGMLRSVGLVPVTARQYPLYGGTVLLGATRAGAPDRSVEEIVQDEIRVGALDPQRARSLQLAYVTSSEALSTFLRRERDMGRQVVGYSAASRAVALLCRAGIGPDLLTMVGDASPAKEGRRMPGSGIAIVAPSTLIESRPDTVVLFVPDLLDEVRRSMPQIEAAGGRWVVAEDLAA</sequence>
<evidence type="ECO:0000313" key="3">
    <source>
        <dbReference type="EMBL" id="GLL12067.1"/>
    </source>
</evidence>
<dbReference type="SUPFAM" id="SSF53335">
    <property type="entry name" value="S-adenosyl-L-methionine-dependent methyltransferases"/>
    <property type="match status" value="1"/>
</dbReference>